<dbReference type="InterPro" id="IPR020751">
    <property type="entry name" value="aa-tRNA-synth_I_codon-bd_sub2"/>
</dbReference>
<dbReference type="InterPro" id="IPR014729">
    <property type="entry name" value="Rossmann-like_a/b/a_fold"/>
</dbReference>
<evidence type="ECO:0000256" key="16">
    <source>
        <dbReference type="ARBA" id="ARBA00047689"/>
    </source>
</evidence>
<evidence type="ECO:0000256" key="14">
    <source>
        <dbReference type="ARBA" id="ARBA00047366"/>
    </source>
</evidence>
<dbReference type="FunFam" id="3.40.50.620:FF:000045">
    <property type="entry name" value="Glutamate--tRNA ligase, mitochondrial"/>
    <property type="match status" value="1"/>
</dbReference>
<dbReference type="InterPro" id="IPR045462">
    <property type="entry name" value="aa-tRNA-synth_I_cd-bd"/>
</dbReference>
<dbReference type="SUPFAM" id="SSF52374">
    <property type="entry name" value="Nucleotidylyl transferase"/>
    <property type="match status" value="1"/>
</dbReference>
<evidence type="ECO:0000259" key="18">
    <source>
        <dbReference type="Pfam" id="PF00749"/>
    </source>
</evidence>
<dbReference type="SUPFAM" id="SSF48163">
    <property type="entry name" value="An anticodon-binding domain of class I aminoacyl-tRNA synthetases"/>
    <property type="match status" value="1"/>
</dbReference>
<dbReference type="HAMAP" id="MF_00022">
    <property type="entry name" value="Glu_tRNA_synth_type1"/>
    <property type="match status" value="1"/>
</dbReference>
<dbReference type="InterPro" id="IPR020058">
    <property type="entry name" value="Glu/Gln-tRNA-synth_Ib_cat-dom"/>
</dbReference>
<dbReference type="InterPro" id="IPR008925">
    <property type="entry name" value="aa_tRNA-synth_I_cd-bd_sf"/>
</dbReference>
<evidence type="ECO:0000256" key="11">
    <source>
        <dbReference type="ARBA" id="ARBA00044142"/>
    </source>
</evidence>
<dbReference type="EC" id="6.1.1.17" evidence="3"/>
<dbReference type="PANTHER" id="PTHR43311">
    <property type="entry name" value="GLUTAMATE--TRNA LIGASE"/>
    <property type="match status" value="1"/>
</dbReference>
<dbReference type="PROSITE" id="PS00178">
    <property type="entry name" value="AA_TRNA_LIGASE_I"/>
    <property type="match status" value="1"/>
</dbReference>
<evidence type="ECO:0000256" key="9">
    <source>
        <dbReference type="ARBA" id="ARBA00030865"/>
    </source>
</evidence>
<evidence type="ECO:0000256" key="12">
    <source>
        <dbReference type="ARBA" id="ARBA00044251"/>
    </source>
</evidence>
<dbReference type="GO" id="GO:0050561">
    <property type="term" value="F:glutamate-tRNA(Gln) ligase activity"/>
    <property type="evidence" value="ECO:0007669"/>
    <property type="project" value="UniProtKB-EC"/>
</dbReference>
<evidence type="ECO:0000256" key="4">
    <source>
        <dbReference type="ARBA" id="ARBA00022598"/>
    </source>
</evidence>
<dbReference type="Gene3D" id="1.10.10.350">
    <property type="match status" value="1"/>
</dbReference>
<dbReference type="InterPro" id="IPR049940">
    <property type="entry name" value="GluQ/Sye"/>
</dbReference>
<proteinExistence type="inferred from homology"/>
<dbReference type="GO" id="GO:0008270">
    <property type="term" value="F:zinc ion binding"/>
    <property type="evidence" value="ECO:0007669"/>
    <property type="project" value="InterPro"/>
</dbReference>
<dbReference type="GO" id="GO:0005739">
    <property type="term" value="C:mitochondrion"/>
    <property type="evidence" value="ECO:0007669"/>
    <property type="project" value="UniProtKB-SubCell"/>
</dbReference>
<reference evidence="21" key="1">
    <citation type="submission" date="2025-08" db="UniProtKB">
        <authorList>
            <consortium name="RefSeq"/>
        </authorList>
    </citation>
    <scope>IDENTIFICATION</scope>
    <source>
        <tissue evidence="21">Gonads</tissue>
    </source>
</reference>
<evidence type="ECO:0000256" key="6">
    <source>
        <dbReference type="ARBA" id="ARBA00022840"/>
    </source>
</evidence>
<evidence type="ECO:0000256" key="7">
    <source>
        <dbReference type="ARBA" id="ARBA00022917"/>
    </source>
</evidence>
<dbReference type="EC" id="6.1.1.24" evidence="10"/>
<evidence type="ECO:0000256" key="2">
    <source>
        <dbReference type="ARBA" id="ARBA00007894"/>
    </source>
</evidence>
<dbReference type="AlphaFoldDB" id="A0A1S3ISS6"/>
<comment type="catalytic activity">
    <reaction evidence="14">
        <text>tRNA(Glu) + L-glutamate + ATP = L-glutamyl-tRNA(Glu) + AMP + diphosphate</text>
        <dbReference type="Rhea" id="RHEA:23540"/>
        <dbReference type="Rhea" id="RHEA-COMP:9663"/>
        <dbReference type="Rhea" id="RHEA-COMP:9680"/>
        <dbReference type="ChEBI" id="CHEBI:29985"/>
        <dbReference type="ChEBI" id="CHEBI:30616"/>
        <dbReference type="ChEBI" id="CHEBI:33019"/>
        <dbReference type="ChEBI" id="CHEBI:78442"/>
        <dbReference type="ChEBI" id="CHEBI:78520"/>
        <dbReference type="ChEBI" id="CHEBI:456215"/>
        <dbReference type="EC" id="6.1.1.17"/>
    </reaction>
    <physiologicalReaction direction="left-to-right" evidence="14">
        <dbReference type="Rhea" id="RHEA:23541"/>
    </physiologicalReaction>
</comment>
<dbReference type="GeneID" id="106167105"/>
<accession>A0A1S3ISS6</accession>
<evidence type="ECO:0000256" key="17">
    <source>
        <dbReference type="RuleBase" id="RU363037"/>
    </source>
</evidence>
<dbReference type="GO" id="GO:0004818">
    <property type="term" value="F:glutamate-tRNA ligase activity"/>
    <property type="evidence" value="ECO:0007669"/>
    <property type="project" value="UniProtKB-EC"/>
</dbReference>
<dbReference type="CDD" id="cd00808">
    <property type="entry name" value="GluRS_core"/>
    <property type="match status" value="1"/>
</dbReference>
<dbReference type="GO" id="GO:0006424">
    <property type="term" value="P:glutamyl-tRNA aminoacylation"/>
    <property type="evidence" value="ECO:0007669"/>
    <property type="project" value="InterPro"/>
</dbReference>
<comment type="catalytic activity">
    <reaction evidence="16">
        <text>tRNA(Gln) + L-glutamate + ATP = L-glutamyl-tRNA(Gln) + AMP + diphosphate</text>
        <dbReference type="Rhea" id="RHEA:64612"/>
        <dbReference type="Rhea" id="RHEA-COMP:9662"/>
        <dbReference type="Rhea" id="RHEA-COMP:9684"/>
        <dbReference type="ChEBI" id="CHEBI:29985"/>
        <dbReference type="ChEBI" id="CHEBI:30616"/>
        <dbReference type="ChEBI" id="CHEBI:33019"/>
        <dbReference type="ChEBI" id="CHEBI:78442"/>
        <dbReference type="ChEBI" id="CHEBI:78520"/>
        <dbReference type="ChEBI" id="CHEBI:456215"/>
    </reaction>
    <physiologicalReaction direction="left-to-right" evidence="16">
        <dbReference type="Rhea" id="RHEA:64613"/>
    </physiologicalReaction>
</comment>
<evidence type="ECO:0000313" key="21">
    <source>
        <dbReference type="RefSeq" id="XP_013401265.1"/>
    </source>
</evidence>
<dbReference type="PRINTS" id="PR00987">
    <property type="entry name" value="TRNASYNTHGLU"/>
</dbReference>
<name>A0A1S3ISS6_LINAN</name>
<dbReference type="Proteomes" id="UP000085678">
    <property type="component" value="Unplaced"/>
</dbReference>
<dbReference type="GO" id="GO:0005524">
    <property type="term" value="F:ATP binding"/>
    <property type="evidence" value="ECO:0007669"/>
    <property type="project" value="UniProtKB-KW"/>
</dbReference>
<evidence type="ECO:0000256" key="10">
    <source>
        <dbReference type="ARBA" id="ARBA00044054"/>
    </source>
</evidence>
<evidence type="ECO:0000256" key="1">
    <source>
        <dbReference type="ARBA" id="ARBA00004173"/>
    </source>
</evidence>
<comment type="subcellular location">
    <subcellularLocation>
        <location evidence="1">Mitochondrion</location>
    </subcellularLocation>
</comment>
<gene>
    <name evidence="21" type="primary">LOC106167105</name>
</gene>
<dbReference type="KEGG" id="lak:106167105"/>
<dbReference type="InterPro" id="IPR033910">
    <property type="entry name" value="GluRS_core"/>
</dbReference>
<dbReference type="NCBIfam" id="TIGR00464">
    <property type="entry name" value="gltX_bact"/>
    <property type="match status" value="1"/>
</dbReference>
<evidence type="ECO:0000256" key="8">
    <source>
        <dbReference type="ARBA" id="ARBA00023146"/>
    </source>
</evidence>
<evidence type="ECO:0000256" key="5">
    <source>
        <dbReference type="ARBA" id="ARBA00022741"/>
    </source>
</evidence>
<keyword evidence="4 17" id="KW-0436">Ligase</keyword>
<evidence type="ECO:0000259" key="19">
    <source>
        <dbReference type="Pfam" id="PF19269"/>
    </source>
</evidence>
<dbReference type="InterPro" id="IPR004527">
    <property type="entry name" value="Glu-tRNA-ligase_bac/mito"/>
</dbReference>
<feature type="domain" description="Aminoacyl-tRNA synthetase class I anticodon-binding" evidence="19">
    <location>
        <begin position="430"/>
        <end position="545"/>
    </location>
</feature>
<dbReference type="RefSeq" id="XP_013401265.1">
    <property type="nucleotide sequence ID" value="XM_013545811.2"/>
</dbReference>
<evidence type="ECO:0000256" key="13">
    <source>
        <dbReference type="ARBA" id="ARBA00044313"/>
    </source>
</evidence>
<organism evidence="20 21">
    <name type="scientific">Lingula anatina</name>
    <name type="common">Brachiopod</name>
    <name type="synonym">Lingula unguis</name>
    <dbReference type="NCBI Taxonomy" id="7574"/>
    <lineage>
        <taxon>Eukaryota</taxon>
        <taxon>Metazoa</taxon>
        <taxon>Spiralia</taxon>
        <taxon>Lophotrochozoa</taxon>
        <taxon>Brachiopoda</taxon>
        <taxon>Linguliformea</taxon>
        <taxon>Lingulata</taxon>
        <taxon>Lingulida</taxon>
        <taxon>Linguloidea</taxon>
        <taxon>Lingulidae</taxon>
        <taxon>Lingula</taxon>
    </lineage>
</organism>
<feature type="domain" description="Glutamyl/glutaminyl-tRNA synthetase class Ib catalytic" evidence="18">
    <location>
        <begin position="56"/>
        <end position="340"/>
    </location>
</feature>
<comment type="similarity">
    <text evidence="2">Belongs to the class-I aminoacyl-tRNA synthetase family. Glutamate--tRNA ligase type 1 subfamily.</text>
</comment>
<comment type="catalytic activity">
    <reaction evidence="15">
        <text>tRNA(Glx) + L-glutamate + ATP = L-glutamyl-tRNA(Glx) + AMP + diphosphate</text>
        <dbReference type="Rhea" id="RHEA:18397"/>
        <dbReference type="Rhea" id="RHEA-COMP:9713"/>
        <dbReference type="Rhea" id="RHEA-COMP:9716"/>
        <dbReference type="ChEBI" id="CHEBI:29985"/>
        <dbReference type="ChEBI" id="CHEBI:30616"/>
        <dbReference type="ChEBI" id="CHEBI:33019"/>
        <dbReference type="ChEBI" id="CHEBI:78442"/>
        <dbReference type="ChEBI" id="CHEBI:78520"/>
        <dbReference type="ChEBI" id="CHEBI:456215"/>
        <dbReference type="EC" id="6.1.1.24"/>
    </reaction>
    <physiologicalReaction direction="left-to-right" evidence="15">
        <dbReference type="Rhea" id="RHEA:18398"/>
    </physiologicalReaction>
</comment>
<dbReference type="Pfam" id="PF00749">
    <property type="entry name" value="tRNA-synt_1c"/>
    <property type="match status" value="1"/>
</dbReference>
<keyword evidence="6 17" id="KW-0067">ATP-binding</keyword>
<dbReference type="InterPro" id="IPR001412">
    <property type="entry name" value="aa-tRNA-synth_I_CS"/>
</dbReference>
<evidence type="ECO:0000256" key="15">
    <source>
        <dbReference type="ARBA" id="ARBA00047479"/>
    </source>
</evidence>
<dbReference type="PANTHER" id="PTHR43311:SF2">
    <property type="entry name" value="GLUTAMATE--TRNA LIGASE, MITOCHONDRIAL-RELATED"/>
    <property type="match status" value="1"/>
</dbReference>
<keyword evidence="8 17" id="KW-0030">Aminoacyl-tRNA synthetase</keyword>
<dbReference type="InParanoid" id="A0A1S3ISS6"/>
<dbReference type="Gene3D" id="3.40.50.620">
    <property type="entry name" value="HUPs"/>
    <property type="match status" value="1"/>
</dbReference>
<dbReference type="InterPro" id="IPR000924">
    <property type="entry name" value="Glu/Gln-tRNA-synth"/>
</dbReference>
<protein>
    <recommendedName>
        <fullName evidence="11">Nondiscriminating glutamyl-tRNA synthetase EARS2, mitochondrial</fullName>
        <ecNumber evidence="3">6.1.1.17</ecNumber>
        <ecNumber evidence="10">6.1.1.24</ecNumber>
    </recommendedName>
    <alternativeName>
        <fullName evidence="13">Glutamate--tRNA(Gln) ligase EARS2, mitochondrial</fullName>
    </alternativeName>
    <alternativeName>
        <fullName evidence="9">Glutamyl-tRNA synthetase</fullName>
    </alternativeName>
    <alternativeName>
        <fullName evidence="12">Mitochondrial glutamyl-tRNA synthetase</fullName>
    </alternativeName>
</protein>
<evidence type="ECO:0000313" key="20">
    <source>
        <dbReference type="Proteomes" id="UP000085678"/>
    </source>
</evidence>
<keyword evidence="20" id="KW-1185">Reference proteome</keyword>
<dbReference type="FunCoup" id="A0A1S3ISS6">
    <property type="interactions" value="977"/>
</dbReference>
<keyword evidence="5 17" id="KW-0547">Nucleotide-binding</keyword>
<evidence type="ECO:0000256" key="3">
    <source>
        <dbReference type="ARBA" id="ARBA00012835"/>
    </source>
</evidence>
<dbReference type="Pfam" id="PF19269">
    <property type="entry name" value="Anticodon_2"/>
    <property type="match status" value="1"/>
</dbReference>
<dbReference type="GO" id="GO:0000049">
    <property type="term" value="F:tRNA binding"/>
    <property type="evidence" value="ECO:0007669"/>
    <property type="project" value="InterPro"/>
</dbReference>
<sequence>MKLRLARHLFIPQVKYGCTHPPYLLVRFGVISPRVSSVASTHTRQFSTSWVRLSEEVRVRFAPSPTGMMHLGGLRTALYNYLFARSQGGKFILRIEDTDQTRLVPGAYENIIEVLDWAGLTPDEGPHVGGEYGPYVQTQRLPIYQEKIQELLKTGAAYKCFCSEKRIHLLKKEAAKMREVFKYDNKCRSLTPEEVDKNMANGLPYTVRLKLEDVKKPWDDMVFGPLSSDIANHEGDPVLMKSSNQPTYHFANVVDDHLMKITHVLRGVEWQGSTPKHLLLYRAFGWEPPRYAHLPLIVNSSGKKFSKRQDDVRVEHYMKNNYIPAAVLNLITLVGGGFTENQPSGRTLEELVPLFTISSIVQSPGKLKLERVDEMNKLHLIRKLQDPAERMELINTLRNVVKTKYSSKGEMIEIDEDVLTDEFIGKIFDNFLQERICRVEDFVKDDWEFLWTRPTKVSVKEIQSILQNEPNMFWDLCKEVESMPESEFTQEKFLARLKEFAKRNNYKIAHCMKLLRQSISGKTGPPVAEMIDVLGKKITLQRLQYFSQQLET</sequence>
<dbReference type="STRING" id="7574.A0A1S3ISS6"/>
<keyword evidence="7 17" id="KW-0648">Protein biosynthesis</keyword>
<dbReference type="OrthoDB" id="428822at2759"/>